<feature type="transmembrane region" description="Helical" evidence="1">
    <location>
        <begin position="49"/>
        <end position="69"/>
    </location>
</feature>
<dbReference type="AlphaFoldDB" id="A0A9D3ZHE9"/>
<evidence type="ECO:0000256" key="1">
    <source>
        <dbReference type="SAM" id="Phobius"/>
    </source>
</evidence>
<reference evidence="2 3" key="1">
    <citation type="journal article" date="2021" name="Plant Biotechnol. J.">
        <title>Multi-omics assisted identification of the key and species-specific regulatory components of drought-tolerant mechanisms in Gossypium stocksii.</title>
        <authorList>
            <person name="Yu D."/>
            <person name="Ke L."/>
            <person name="Zhang D."/>
            <person name="Wu Y."/>
            <person name="Sun Y."/>
            <person name="Mei J."/>
            <person name="Sun J."/>
            <person name="Sun Y."/>
        </authorList>
    </citation>
    <scope>NUCLEOTIDE SEQUENCE [LARGE SCALE GENOMIC DNA]</scope>
    <source>
        <strain evidence="3">cv. E1</strain>
        <tissue evidence="2">Leaf</tissue>
    </source>
</reference>
<protein>
    <submittedName>
        <fullName evidence="2">Uncharacterized protein</fullName>
    </submittedName>
</protein>
<dbReference type="EMBL" id="JAIQCV010000013">
    <property type="protein sequence ID" value="KAH1033293.1"/>
    <property type="molecule type" value="Genomic_DNA"/>
</dbReference>
<accession>A0A9D3ZHE9</accession>
<keyword evidence="1" id="KW-0472">Membrane</keyword>
<evidence type="ECO:0000313" key="3">
    <source>
        <dbReference type="Proteomes" id="UP000828251"/>
    </source>
</evidence>
<keyword evidence="3" id="KW-1185">Reference proteome</keyword>
<evidence type="ECO:0000313" key="2">
    <source>
        <dbReference type="EMBL" id="KAH1033293.1"/>
    </source>
</evidence>
<proteinExistence type="predicted"/>
<sequence length="93" mass="10461">MHMPPELLLVLDVPVYVLKAFYLLPSLMHRLKSLMLASQLREEIGFRSSNFDIPSSLVCFIAFITLIVLETSLSFNNNLISFYAIDPGSVNNA</sequence>
<keyword evidence="1" id="KW-1133">Transmembrane helix</keyword>
<comment type="caution">
    <text evidence="2">The sequence shown here is derived from an EMBL/GenBank/DDBJ whole genome shotgun (WGS) entry which is preliminary data.</text>
</comment>
<gene>
    <name evidence="2" type="ORF">J1N35_045467</name>
</gene>
<dbReference type="OrthoDB" id="10575204at2759"/>
<feature type="transmembrane region" description="Helical" evidence="1">
    <location>
        <begin position="6"/>
        <end position="28"/>
    </location>
</feature>
<keyword evidence="1" id="KW-0812">Transmembrane</keyword>
<organism evidence="2 3">
    <name type="scientific">Gossypium stocksii</name>
    <dbReference type="NCBI Taxonomy" id="47602"/>
    <lineage>
        <taxon>Eukaryota</taxon>
        <taxon>Viridiplantae</taxon>
        <taxon>Streptophyta</taxon>
        <taxon>Embryophyta</taxon>
        <taxon>Tracheophyta</taxon>
        <taxon>Spermatophyta</taxon>
        <taxon>Magnoliopsida</taxon>
        <taxon>eudicotyledons</taxon>
        <taxon>Gunneridae</taxon>
        <taxon>Pentapetalae</taxon>
        <taxon>rosids</taxon>
        <taxon>malvids</taxon>
        <taxon>Malvales</taxon>
        <taxon>Malvaceae</taxon>
        <taxon>Malvoideae</taxon>
        <taxon>Gossypium</taxon>
    </lineage>
</organism>
<name>A0A9D3ZHE9_9ROSI</name>
<dbReference type="Proteomes" id="UP000828251">
    <property type="component" value="Unassembled WGS sequence"/>
</dbReference>